<reference evidence="11 12" key="1">
    <citation type="submission" date="2019-01" db="EMBL/GenBank/DDBJ databases">
        <authorList>
            <consortium name="Pathogen Informatics"/>
        </authorList>
    </citation>
    <scope>NUCLEOTIDE SEQUENCE [LARGE SCALE GENOMIC DNA]</scope>
    <source>
        <strain evidence="11 12">NCTC10122</strain>
    </source>
</reference>
<evidence type="ECO:0000256" key="2">
    <source>
        <dbReference type="ARBA" id="ARBA00022679"/>
    </source>
</evidence>
<feature type="binding site" evidence="9">
    <location>
        <position position="41"/>
    </location>
    <ligand>
        <name>substrate</name>
    </ligand>
</feature>
<dbReference type="SUPFAM" id="SSF52374">
    <property type="entry name" value="Nucleotidylyl transferase"/>
    <property type="match status" value="1"/>
</dbReference>
<feature type="binding site" evidence="9">
    <location>
        <begin position="9"/>
        <end position="10"/>
    </location>
    <ligand>
        <name>ATP</name>
        <dbReference type="ChEBI" id="CHEBI:30616"/>
    </ligand>
</feature>
<evidence type="ECO:0000256" key="3">
    <source>
        <dbReference type="ARBA" id="ARBA00022695"/>
    </source>
</evidence>
<comment type="subcellular location">
    <subcellularLocation>
        <location evidence="9">Cytoplasm</location>
    </subcellularLocation>
</comment>
<dbReference type="HAMAP" id="MF_00151">
    <property type="entry name" value="PPAT_bact"/>
    <property type="match status" value="1"/>
</dbReference>
<feature type="binding site" evidence="9">
    <location>
        <position position="99"/>
    </location>
    <ligand>
        <name>ATP</name>
        <dbReference type="ChEBI" id="CHEBI:30616"/>
    </ligand>
</feature>
<dbReference type="Pfam" id="PF01467">
    <property type="entry name" value="CTP_transf_like"/>
    <property type="match status" value="1"/>
</dbReference>
<evidence type="ECO:0000256" key="8">
    <source>
        <dbReference type="ARBA" id="ARBA00029346"/>
    </source>
</evidence>
<comment type="function">
    <text evidence="9">Reversibly transfers an adenylyl group from ATP to 4'-phosphopantetheine, yielding dephospho-CoA (dPCoA) and pyrophosphate.</text>
</comment>
<dbReference type="PRINTS" id="PR01020">
    <property type="entry name" value="LPSBIOSNTHSS"/>
</dbReference>
<organism evidence="11 12">
    <name type="scientific">Mycoplasmopsis bovigenitalium</name>
    <dbReference type="NCBI Taxonomy" id="2112"/>
    <lineage>
        <taxon>Bacteria</taxon>
        <taxon>Bacillati</taxon>
        <taxon>Mycoplasmatota</taxon>
        <taxon>Mycoplasmoidales</taxon>
        <taxon>Metamycoplasmataceae</taxon>
        <taxon>Mycoplasmopsis</taxon>
    </lineage>
</organism>
<name>A0A449A8S0_9BACT</name>
<dbReference type="RefSeq" id="WP_129687609.1">
    <property type="nucleotide sequence ID" value="NZ_LR214970.1"/>
</dbReference>
<evidence type="ECO:0000313" key="11">
    <source>
        <dbReference type="EMBL" id="VEU60683.1"/>
    </source>
</evidence>
<gene>
    <name evidence="11" type="primary">ppat</name>
    <name evidence="9" type="synonym">coaD</name>
    <name evidence="11" type="ORF">NCTC10122_00281</name>
</gene>
<dbReference type="PANTHER" id="PTHR21342">
    <property type="entry name" value="PHOSPHOPANTETHEINE ADENYLYLTRANSFERASE"/>
    <property type="match status" value="1"/>
</dbReference>
<proteinExistence type="inferred from homology"/>
<sequence length="140" mass="15951">MRKAIYAGSFDPLHNGHKNVIQKALKIVDELIIVVSQNPDKNNLKNIEERFEHVKKIYQNNSKITVICNKDDLIGNIAKKMNVKLLIRSARNDLDYKVELDIAAGNNQVYPGLETILIIPDYEMIGISSTLIRHKKALEK</sequence>
<dbReference type="GO" id="GO:0015937">
    <property type="term" value="P:coenzyme A biosynthetic process"/>
    <property type="evidence" value="ECO:0007669"/>
    <property type="project" value="UniProtKB-UniRule"/>
</dbReference>
<dbReference type="NCBIfam" id="TIGR00125">
    <property type="entry name" value="cyt_tran_rel"/>
    <property type="match status" value="1"/>
</dbReference>
<dbReference type="Gene3D" id="3.40.50.620">
    <property type="entry name" value="HUPs"/>
    <property type="match status" value="1"/>
</dbReference>
<keyword evidence="6 9" id="KW-0460">Magnesium</keyword>
<comment type="pathway">
    <text evidence="9">Cofactor biosynthesis; coenzyme A biosynthesis; CoA from (R)-pantothenate: step 4/5.</text>
</comment>
<dbReference type="NCBIfam" id="TIGR01510">
    <property type="entry name" value="coaD_prev_kdtB"/>
    <property type="match status" value="1"/>
</dbReference>
<evidence type="ECO:0000256" key="7">
    <source>
        <dbReference type="ARBA" id="ARBA00022993"/>
    </source>
</evidence>
<dbReference type="GO" id="GO:0005737">
    <property type="term" value="C:cytoplasm"/>
    <property type="evidence" value="ECO:0007669"/>
    <property type="project" value="UniProtKB-SubCell"/>
</dbReference>
<dbReference type="PANTHER" id="PTHR21342:SF1">
    <property type="entry name" value="PHOSPHOPANTETHEINE ADENYLYLTRANSFERASE"/>
    <property type="match status" value="1"/>
</dbReference>
<dbReference type="UniPathway" id="UPA00241">
    <property type="reaction ID" value="UER00355"/>
</dbReference>
<comment type="caution">
    <text evidence="9">Lacks conserved residue(s) required for the propagation of feature annotation.</text>
</comment>
<keyword evidence="2 9" id="KW-0808">Transferase</keyword>
<evidence type="ECO:0000256" key="9">
    <source>
        <dbReference type="HAMAP-Rule" id="MF_00151"/>
    </source>
</evidence>
<keyword evidence="5 9" id="KW-0067">ATP-binding</keyword>
<comment type="subunit">
    <text evidence="9">Homohexamer.</text>
</comment>
<evidence type="ECO:0000259" key="10">
    <source>
        <dbReference type="Pfam" id="PF01467"/>
    </source>
</evidence>
<protein>
    <recommendedName>
        <fullName evidence="9">Phosphopantetheine adenylyltransferase</fullName>
        <ecNumber evidence="9">2.7.7.3</ecNumber>
    </recommendedName>
    <alternativeName>
        <fullName evidence="9">Dephospho-CoA pyrophosphorylase</fullName>
    </alternativeName>
    <alternativeName>
        <fullName evidence="9">Pantetheine-phosphate adenylyltransferase</fullName>
        <shortName evidence="9">PPAT</shortName>
    </alternativeName>
</protein>
<feature type="binding site" evidence="9">
    <location>
        <position position="74"/>
    </location>
    <ligand>
        <name>substrate</name>
    </ligand>
</feature>
<feature type="site" description="Transition state stabilizer" evidence="9">
    <location>
        <position position="17"/>
    </location>
</feature>
<feature type="binding site" evidence="9">
    <location>
        <begin position="124"/>
        <end position="130"/>
    </location>
    <ligand>
        <name>ATP</name>
        <dbReference type="ChEBI" id="CHEBI:30616"/>
    </ligand>
</feature>
<evidence type="ECO:0000313" key="12">
    <source>
        <dbReference type="Proteomes" id="UP000290942"/>
    </source>
</evidence>
<dbReference type="InterPro" id="IPR014729">
    <property type="entry name" value="Rossmann-like_a/b/a_fold"/>
</dbReference>
<feature type="binding site" evidence="9">
    <location>
        <position position="9"/>
    </location>
    <ligand>
        <name>substrate</name>
    </ligand>
</feature>
<evidence type="ECO:0000256" key="5">
    <source>
        <dbReference type="ARBA" id="ARBA00022840"/>
    </source>
</evidence>
<dbReference type="InterPro" id="IPR001980">
    <property type="entry name" value="PPAT"/>
</dbReference>
<comment type="similarity">
    <text evidence="9">Belongs to the bacterial CoaD family.</text>
</comment>
<dbReference type="EC" id="2.7.7.3" evidence="9"/>
<evidence type="ECO:0000256" key="6">
    <source>
        <dbReference type="ARBA" id="ARBA00022842"/>
    </source>
</evidence>
<evidence type="ECO:0000256" key="1">
    <source>
        <dbReference type="ARBA" id="ARBA00022490"/>
    </source>
</evidence>
<dbReference type="GO" id="GO:0004595">
    <property type="term" value="F:pantetheine-phosphate adenylyltransferase activity"/>
    <property type="evidence" value="ECO:0007669"/>
    <property type="project" value="UniProtKB-UniRule"/>
</dbReference>
<feature type="domain" description="Cytidyltransferase-like" evidence="10">
    <location>
        <begin position="5"/>
        <end position="134"/>
    </location>
</feature>
<dbReference type="AlphaFoldDB" id="A0A449A8S0"/>
<keyword evidence="1 9" id="KW-0963">Cytoplasm</keyword>
<dbReference type="Proteomes" id="UP000290942">
    <property type="component" value="Chromosome"/>
</dbReference>
<keyword evidence="7 9" id="KW-0173">Coenzyme A biosynthesis</keyword>
<dbReference type="InterPro" id="IPR004821">
    <property type="entry name" value="Cyt_trans-like"/>
</dbReference>
<feature type="binding site" evidence="9">
    <location>
        <position position="17"/>
    </location>
    <ligand>
        <name>ATP</name>
        <dbReference type="ChEBI" id="CHEBI:30616"/>
    </ligand>
</feature>
<keyword evidence="3 9" id="KW-0548">Nucleotidyltransferase</keyword>
<feature type="binding site" evidence="9">
    <location>
        <position position="88"/>
    </location>
    <ligand>
        <name>substrate</name>
    </ligand>
</feature>
<comment type="cofactor">
    <cofactor evidence="9">
        <name>Mg(2+)</name>
        <dbReference type="ChEBI" id="CHEBI:18420"/>
    </cofactor>
</comment>
<evidence type="ECO:0000256" key="4">
    <source>
        <dbReference type="ARBA" id="ARBA00022741"/>
    </source>
</evidence>
<keyword evidence="4 9" id="KW-0547">Nucleotide-binding</keyword>
<comment type="catalytic activity">
    <reaction evidence="8 9">
        <text>(R)-4'-phosphopantetheine + ATP + H(+) = 3'-dephospho-CoA + diphosphate</text>
        <dbReference type="Rhea" id="RHEA:19801"/>
        <dbReference type="ChEBI" id="CHEBI:15378"/>
        <dbReference type="ChEBI" id="CHEBI:30616"/>
        <dbReference type="ChEBI" id="CHEBI:33019"/>
        <dbReference type="ChEBI" id="CHEBI:57328"/>
        <dbReference type="ChEBI" id="CHEBI:61723"/>
        <dbReference type="EC" id="2.7.7.3"/>
    </reaction>
</comment>
<accession>A0A449A8S0</accession>
<dbReference type="GO" id="GO:0005524">
    <property type="term" value="F:ATP binding"/>
    <property type="evidence" value="ECO:0007669"/>
    <property type="project" value="UniProtKB-KW"/>
</dbReference>
<dbReference type="EMBL" id="LR214970">
    <property type="protein sequence ID" value="VEU60683.1"/>
    <property type="molecule type" value="Genomic_DNA"/>
</dbReference>